<feature type="domain" description="Histidine kinase" evidence="4">
    <location>
        <begin position="329"/>
        <end position="549"/>
    </location>
</feature>
<gene>
    <name evidence="6" type="ORF">BSTOLATCC_MIC40619</name>
</gene>
<reference evidence="6" key="1">
    <citation type="submission" date="2021-09" db="EMBL/GenBank/DDBJ databases">
        <authorList>
            <consortium name="AG Swart"/>
            <person name="Singh M."/>
            <person name="Singh A."/>
            <person name="Seah K."/>
            <person name="Emmerich C."/>
        </authorList>
    </citation>
    <scope>NUCLEOTIDE SEQUENCE</scope>
    <source>
        <strain evidence="6">ATCC30299</strain>
    </source>
</reference>
<feature type="transmembrane region" description="Helical" evidence="3">
    <location>
        <begin position="48"/>
        <end position="65"/>
    </location>
</feature>
<evidence type="ECO:0000256" key="3">
    <source>
        <dbReference type="SAM" id="Phobius"/>
    </source>
</evidence>
<dbReference type="InterPro" id="IPR036097">
    <property type="entry name" value="HisK_dim/P_sf"/>
</dbReference>
<evidence type="ECO:0000256" key="1">
    <source>
        <dbReference type="ARBA" id="ARBA00022553"/>
    </source>
</evidence>
<dbReference type="CDD" id="cd00082">
    <property type="entry name" value="HisKA"/>
    <property type="match status" value="1"/>
</dbReference>
<evidence type="ECO:0000256" key="2">
    <source>
        <dbReference type="PROSITE-ProRule" id="PRU00169"/>
    </source>
</evidence>
<keyword evidence="3" id="KW-0812">Transmembrane</keyword>
<dbReference type="InterPro" id="IPR001789">
    <property type="entry name" value="Sig_transdc_resp-reg_receiver"/>
</dbReference>
<protein>
    <recommendedName>
        <fullName evidence="8">Histidine kinase</fullName>
    </recommendedName>
</protein>
<organism evidence="6 7">
    <name type="scientific">Blepharisma stoltei</name>
    <dbReference type="NCBI Taxonomy" id="1481888"/>
    <lineage>
        <taxon>Eukaryota</taxon>
        <taxon>Sar</taxon>
        <taxon>Alveolata</taxon>
        <taxon>Ciliophora</taxon>
        <taxon>Postciliodesmatophora</taxon>
        <taxon>Heterotrichea</taxon>
        <taxon>Heterotrichida</taxon>
        <taxon>Blepharismidae</taxon>
        <taxon>Blepharisma</taxon>
    </lineage>
</organism>
<keyword evidence="7" id="KW-1185">Reference proteome</keyword>
<dbReference type="Proteomes" id="UP001162131">
    <property type="component" value="Unassembled WGS sequence"/>
</dbReference>
<dbReference type="Pfam" id="PF00512">
    <property type="entry name" value="HisKA"/>
    <property type="match status" value="1"/>
</dbReference>
<dbReference type="PRINTS" id="PR00344">
    <property type="entry name" value="BCTRLSENSOR"/>
</dbReference>
<proteinExistence type="predicted"/>
<keyword evidence="3" id="KW-0472">Membrane</keyword>
<dbReference type="SMART" id="SM00448">
    <property type="entry name" value="REC"/>
    <property type="match status" value="1"/>
</dbReference>
<keyword evidence="3" id="KW-1133">Transmembrane helix</keyword>
<dbReference type="Gene3D" id="1.10.287.130">
    <property type="match status" value="1"/>
</dbReference>
<evidence type="ECO:0000313" key="6">
    <source>
        <dbReference type="EMBL" id="CAG9326187.1"/>
    </source>
</evidence>
<evidence type="ECO:0008006" key="8">
    <source>
        <dbReference type="Google" id="ProtNLM"/>
    </source>
</evidence>
<dbReference type="AlphaFoldDB" id="A0AAU9JG18"/>
<evidence type="ECO:0000259" key="5">
    <source>
        <dbReference type="PROSITE" id="PS50110"/>
    </source>
</evidence>
<feature type="transmembrane region" description="Helical" evidence="3">
    <location>
        <begin position="77"/>
        <end position="95"/>
    </location>
</feature>
<dbReference type="InterPro" id="IPR005467">
    <property type="entry name" value="His_kinase_dom"/>
</dbReference>
<dbReference type="InterPro" id="IPR050956">
    <property type="entry name" value="2C_system_His_kinase"/>
</dbReference>
<evidence type="ECO:0000313" key="7">
    <source>
        <dbReference type="Proteomes" id="UP001162131"/>
    </source>
</evidence>
<accession>A0AAU9JG18</accession>
<dbReference type="PANTHER" id="PTHR43719">
    <property type="entry name" value="TWO-COMPONENT HISTIDINE KINASE"/>
    <property type="match status" value="1"/>
</dbReference>
<dbReference type="InterPro" id="IPR003594">
    <property type="entry name" value="HATPase_dom"/>
</dbReference>
<feature type="domain" description="Response regulatory" evidence="5">
    <location>
        <begin position="586"/>
        <end position="710"/>
    </location>
</feature>
<dbReference type="Gene3D" id="3.40.50.2300">
    <property type="match status" value="1"/>
</dbReference>
<dbReference type="SUPFAM" id="SSF47384">
    <property type="entry name" value="Homodimeric domain of signal transducing histidine kinase"/>
    <property type="match status" value="1"/>
</dbReference>
<dbReference type="InterPro" id="IPR036890">
    <property type="entry name" value="HATPase_C_sf"/>
</dbReference>
<dbReference type="SUPFAM" id="SSF55874">
    <property type="entry name" value="ATPase domain of HSP90 chaperone/DNA topoisomerase II/histidine kinase"/>
    <property type="match status" value="1"/>
</dbReference>
<dbReference type="EMBL" id="CAJZBQ010000040">
    <property type="protein sequence ID" value="CAG9326187.1"/>
    <property type="molecule type" value="Genomic_DNA"/>
</dbReference>
<dbReference type="Pfam" id="PF02518">
    <property type="entry name" value="HATPase_c"/>
    <property type="match status" value="1"/>
</dbReference>
<dbReference type="PROSITE" id="PS50109">
    <property type="entry name" value="HIS_KIN"/>
    <property type="match status" value="1"/>
</dbReference>
<name>A0AAU9JG18_9CILI</name>
<dbReference type="Pfam" id="PF00072">
    <property type="entry name" value="Response_reg"/>
    <property type="match status" value="1"/>
</dbReference>
<dbReference type="Gene3D" id="3.30.565.10">
    <property type="entry name" value="Histidine kinase-like ATPase, C-terminal domain"/>
    <property type="match status" value="1"/>
</dbReference>
<comment type="caution">
    <text evidence="6">The sequence shown here is derived from an EMBL/GenBank/DDBJ whole genome shotgun (WGS) entry which is preliminary data.</text>
</comment>
<dbReference type="GO" id="GO:0000155">
    <property type="term" value="F:phosphorelay sensor kinase activity"/>
    <property type="evidence" value="ECO:0007669"/>
    <property type="project" value="InterPro"/>
</dbReference>
<sequence length="710" mass="82180">MDSMKSLWWSEEVEAIYKSSQKISKAVVLIIIIARTFSLAIWPSYHTLVLWIPTFCTHILIYLFLKSAEYKSAVYKAISILIFAEYWNNISIFIWSPYLQVHSGLAEMFSYISIYHFMIPVVKNQWLWNLFLIKHLYIWHIHKIIIEGEVRLDHVSPFLILVIIIVVCNDRAQFRQSISFERFLYRKELELSRSKLATITQAVENGILIISNEKIEFYNSSILQLLGCEGNNLYSVLQRIEYCLDKKVTKMTNSILLFDDINFALENIINNEICLGITKQGTINLEWRVKKIIWESRPCIFLSIRNANQIIEMESNIANDKMKTILLRSVSHELRTPLTAITHFISEFSEQKKHKLNSEDIEQLAIISTSSKLMLSLINDLLDYSKILAGVFSIRKTYCKFREILKNTCELITIQAKKKKIVFICRVDPTIPEEIYTDSLRLSQVLLNLLSNALKFTMKGRIEISCLIDANGKLKCYVEDTGIGISESMMKKLFIAFSSQNSSSINPNGSGLGLSISNFLVKSLGEHPIKVKSQVGKGSMFWFSIDIFQGKYDQGSYEKINTLEPEELHYFSLSKYERYRSNSWTDVLVVDDDEFNLEVIESILNKYHIKHSKAHSGREAIKSIECRDTKHQFKVILMDCNMPEMDGLETTREIDLLYKEGKIKNMPYIIAHSAYSSDEDRQLCFRSGMSDYLLKPSPPEEIISTINKYL</sequence>
<feature type="transmembrane region" description="Helical" evidence="3">
    <location>
        <begin position="26"/>
        <end position="42"/>
    </location>
</feature>
<dbReference type="PROSITE" id="PS50110">
    <property type="entry name" value="RESPONSE_REGULATORY"/>
    <property type="match status" value="1"/>
</dbReference>
<dbReference type="SMART" id="SM00387">
    <property type="entry name" value="HATPase_c"/>
    <property type="match status" value="1"/>
</dbReference>
<keyword evidence="1 2" id="KW-0597">Phosphoprotein</keyword>
<dbReference type="PANTHER" id="PTHR43719:SF28">
    <property type="entry name" value="PEROXIDE STRESS-ACTIVATED HISTIDINE KINASE MAK1-RELATED"/>
    <property type="match status" value="1"/>
</dbReference>
<dbReference type="CDD" id="cd17546">
    <property type="entry name" value="REC_hyHK_CKI1_RcsC-like"/>
    <property type="match status" value="1"/>
</dbReference>
<feature type="modified residue" description="4-aspartylphosphate" evidence="2">
    <location>
        <position position="639"/>
    </location>
</feature>
<dbReference type="InterPro" id="IPR003661">
    <property type="entry name" value="HisK_dim/P_dom"/>
</dbReference>
<dbReference type="SMART" id="SM00388">
    <property type="entry name" value="HisKA"/>
    <property type="match status" value="1"/>
</dbReference>
<dbReference type="InterPro" id="IPR011006">
    <property type="entry name" value="CheY-like_superfamily"/>
</dbReference>
<dbReference type="InterPro" id="IPR004358">
    <property type="entry name" value="Sig_transdc_His_kin-like_C"/>
</dbReference>
<evidence type="ECO:0000259" key="4">
    <source>
        <dbReference type="PROSITE" id="PS50109"/>
    </source>
</evidence>
<dbReference type="SUPFAM" id="SSF52172">
    <property type="entry name" value="CheY-like"/>
    <property type="match status" value="1"/>
</dbReference>